<evidence type="ECO:0000256" key="1">
    <source>
        <dbReference type="ARBA" id="ARBA00023012"/>
    </source>
</evidence>
<sequence length="175" mass="19036">LDSSFMVPVSDGVYSFNADVTADWHQFQDLYAKGMHHHGEDADTALAHALALVRGRPFSGIDQSRYAWAEHNIQEMISASVDVAHELAMRRMSARDFRAAASAVSIGLTCDIQAELLYRDLFQIYSETGDRAGLERTAHQLNRISTETGLDSSPETVALLNALLAANSVVGTAIA</sequence>
<evidence type="ECO:0000313" key="4">
    <source>
        <dbReference type="Proteomes" id="UP001180724"/>
    </source>
</evidence>
<evidence type="ECO:0000313" key="3">
    <source>
        <dbReference type="EMBL" id="MDT0616678.1"/>
    </source>
</evidence>
<name>A0ABU3B5U9_9ACTN</name>
<keyword evidence="1" id="KW-0902">Two-component regulatory system</keyword>
<evidence type="ECO:0000259" key="2">
    <source>
        <dbReference type="SMART" id="SM01043"/>
    </source>
</evidence>
<comment type="caution">
    <text evidence="3">The sequence shown here is derived from an EMBL/GenBank/DDBJ whole genome shotgun (WGS) entry which is preliminary data.</text>
</comment>
<dbReference type="InterPro" id="IPR005158">
    <property type="entry name" value="BTAD"/>
</dbReference>
<protein>
    <submittedName>
        <fullName evidence="3">Bacterial transcriptional activator domain-containing protein</fullName>
    </submittedName>
</protein>
<reference evidence="3" key="1">
    <citation type="submission" date="2024-05" db="EMBL/GenBank/DDBJ databases">
        <title>30 novel species of actinomycetes from the DSMZ collection.</title>
        <authorList>
            <person name="Nouioui I."/>
        </authorList>
    </citation>
    <scope>NUCLEOTIDE SEQUENCE</scope>
    <source>
        <strain evidence="3">DSM 40712</strain>
    </source>
</reference>
<feature type="non-terminal residue" evidence="3">
    <location>
        <position position="1"/>
    </location>
</feature>
<dbReference type="Gene3D" id="1.25.40.10">
    <property type="entry name" value="Tetratricopeptide repeat domain"/>
    <property type="match status" value="1"/>
</dbReference>
<keyword evidence="4" id="KW-1185">Reference proteome</keyword>
<dbReference type="InterPro" id="IPR011990">
    <property type="entry name" value="TPR-like_helical_dom_sf"/>
</dbReference>
<dbReference type="Proteomes" id="UP001180724">
    <property type="component" value="Unassembled WGS sequence"/>
</dbReference>
<feature type="domain" description="Bacterial transcriptional activator" evidence="2">
    <location>
        <begin position="22"/>
        <end position="164"/>
    </location>
</feature>
<proteinExistence type="predicted"/>
<organism evidence="3 4">
    <name type="scientific">Streptomyces lancefieldiae</name>
    <dbReference type="NCBI Taxonomy" id="3075520"/>
    <lineage>
        <taxon>Bacteria</taxon>
        <taxon>Bacillati</taxon>
        <taxon>Actinomycetota</taxon>
        <taxon>Actinomycetes</taxon>
        <taxon>Kitasatosporales</taxon>
        <taxon>Streptomycetaceae</taxon>
        <taxon>Streptomyces</taxon>
    </lineage>
</organism>
<accession>A0ABU3B5U9</accession>
<dbReference type="RefSeq" id="WP_311586292.1">
    <property type="nucleotide sequence ID" value="NZ_JAVRFH010000276.1"/>
</dbReference>
<gene>
    <name evidence="3" type="ORF">RM812_42125</name>
</gene>
<dbReference type="SUPFAM" id="SSF48452">
    <property type="entry name" value="TPR-like"/>
    <property type="match status" value="1"/>
</dbReference>
<dbReference type="Pfam" id="PF03704">
    <property type="entry name" value="BTAD"/>
    <property type="match status" value="1"/>
</dbReference>
<dbReference type="EMBL" id="JAVRFH010000276">
    <property type="protein sequence ID" value="MDT0616678.1"/>
    <property type="molecule type" value="Genomic_DNA"/>
</dbReference>
<dbReference type="SMART" id="SM01043">
    <property type="entry name" value="BTAD"/>
    <property type="match status" value="1"/>
</dbReference>